<dbReference type="InterPro" id="IPR013320">
    <property type="entry name" value="ConA-like_dom_sf"/>
</dbReference>
<accession>A0A9D9J4W1</accession>
<reference evidence="2" key="2">
    <citation type="journal article" date="2021" name="PeerJ">
        <title>Extensive microbial diversity within the chicken gut microbiome revealed by metagenomics and culture.</title>
        <authorList>
            <person name="Gilroy R."/>
            <person name="Ravi A."/>
            <person name="Getino M."/>
            <person name="Pursley I."/>
            <person name="Horton D.L."/>
            <person name="Alikhan N.F."/>
            <person name="Baker D."/>
            <person name="Gharbi K."/>
            <person name="Hall N."/>
            <person name="Watson M."/>
            <person name="Adriaenssens E.M."/>
            <person name="Foster-Nyarko E."/>
            <person name="Jarju S."/>
            <person name="Secka A."/>
            <person name="Antonio M."/>
            <person name="Oren A."/>
            <person name="Chaudhuri R.R."/>
            <person name="La Ragione R."/>
            <person name="Hildebrand F."/>
            <person name="Pallen M.J."/>
        </authorList>
    </citation>
    <scope>NUCLEOTIDE SEQUENCE</scope>
    <source>
        <strain evidence="2">B2-16538</strain>
    </source>
</reference>
<dbReference type="Gene3D" id="2.60.40.1740">
    <property type="entry name" value="hypothetical protein (bacova_03559)"/>
    <property type="match status" value="1"/>
</dbReference>
<dbReference type="SUPFAM" id="SSF49899">
    <property type="entry name" value="Concanavalin A-like lectins/glucanases"/>
    <property type="match status" value="1"/>
</dbReference>
<dbReference type="Pfam" id="PF08522">
    <property type="entry name" value="BT_3987-like_N"/>
    <property type="match status" value="1"/>
</dbReference>
<dbReference type="PROSITE" id="PS51257">
    <property type="entry name" value="PROKAR_LIPOPROTEIN"/>
    <property type="match status" value="1"/>
</dbReference>
<evidence type="ECO:0000313" key="3">
    <source>
        <dbReference type="Proteomes" id="UP000823750"/>
    </source>
</evidence>
<dbReference type="Gene3D" id="2.60.120.200">
    <property type="match status" value="1"/>
</dbReference>
<protein>
    <submittedName>
        <fullName evidence="2">DUF1735 domain-containing protein</fullName>
    </submittedName>
</protein>
<reference evidence="2" key="1">
    <citation type="submission" date="2020-10" db="EMBL/GenBank/DDBJ databases">
        <authorList>
            <person name="Gilroy R."/>
        </authorList>
    </citation>
    <scope>NUCLEOTIDE SEQUENCE</scope>
    <source>
        <strain evidence="2">B2-16538</strain>
    </source>
</reference>
<organism evidence="2 3">
    <name type="scientific">Candidatus Cryptobacteroides excrementavium</name>
    <dbReference type="NCBI Taxonomy" id="2840759"/>
    <lineage>
        <taxon>Bacteria</taxon>
        <taxon>Pseudomonadati</taxon>
        <taxon>Bacteroidota</taxon>
        <taxon>Bacteroidia</taxon>
        <taxon>Bacteroidales</taxon>
        <taxon>Candidatus Cryptobacteroides</taxon>
    </lineage>
</organism>
<comment type="caution">
    <text evidence="2">The sequence shown here is derived from an EMBL/GenBank/DDBJ whole genome shotgun (WGS) entry which is preliminary data.</text>
</comment>
<gene>
    <name evidence="2" type="ORF">IAB78_05505</name>
</gene>
<proteinExistence type="predicted"/>
<feature type="domain" description="BT-3987-like N-terminal" evidence="1">
    <location>
        <begin position="28"/>
        <end position="147"/>
    </location>
</feature>
<dbReference type="Pfam" id="PF13385">
    <property type="entry name" value="Laminin_G_3"/>
    <property type="match status" value="1"/>
</dbReference>
<sequence>MNCRYAIISLMSGIAALTACQTGEEHTFENKVFISEDSFARQLRVQRDEGVTQMTYDLTVGMASPEDNDVEVRFRTAPELLTAYRNAYYDTEAQLLPEANYDFDALSAVIRSGSVTSDPLTLSFIDLDKLDYETDYVIPVTISEASGVGILESARTLYLVVSEASLINVVADINDNLAWVDWTNRTPLQDMEQFTMEVLINANSFTNEEISTVMGIEDNFLIRTGDNLHPKNQLNIAYGKDVGEDLNARGSLFVEKPLLKTGQWYHIAVTFDRGYIKVYVDGELVKEQEASVEGEEVLESVDFTTGVSTDVTGRPNEDGGRPRAFWFGYSYSTDDPTARDFDGMIAEARIWNRVLTSDDINAENHFYKVSPDSEGLVAYWKFCDAKGSVIADYSDYGNDLQTDHTPTWVEVELPEK</sequence>
<evidence type="ECO:0000313" key="2">
    <source>
        <dbReference type="EMBL" id="MBO8485862.1"/>
    </source>
</evidence>
<dbReference type="Proteomes" id="UP000823750">
    <property type="component" value="Unassembled WGS sequence"/>
</dbReference>
<dbReference type="GO" id="GO:0005975">
    <property type="term" value="P:carbohydrate metabolic process"/>
    <property type="evidence" value="ECO:0007669"/>
    <property type="project" value="UniProtKB-ARBA"/>
</dbReference>
<evidence type="ECO:0000259" key="1">
    <source>
        <dbReference type="Pfam" id="PF08522"/>
    </source>
</evidence>
<dbReference type="InterPro" id="IPR013728">
    <property type="entry name" value="BT_3987-like_N"/>
</dbReference>
<dbReference type="AlphaFoldDB" id="A0A9D9J4W1"/>
<dbReference type="GO" id="GO:0004553">
    <property type="term" value="F:hydrolase activity, hydrolyzing O-glycosyl compounds"/>
    <property type="evidence" value="ECO:0007669"/>
    <property type="project" value="UniProtKB-ARBA"/>
</dbReference>
<dbReference type="EMBL" id="JADILX010000083">
    <property type="protein sequence ID" value="MBO8485862.1"/>
    <property type="molecule type" value="Genomic_DNA"/>
</dbReference>
<name>A0A9D9J4W1_9BACT</name>